<comment type="caution">
    <text evidence="1">The sequence shown here is derived from an EMBL/GenBank/DDBJ whole genome shotgun (WGS) entry which is preliminary data.</text>
</comment>
<protein>
    <recommendedName>
        <fullName evidence="3">Solute-binding protein family 3/N-terminal domain-containing protein</fullName>
    </recommendedName>
</protein>
<dbReference type="Proteomes" id="UP000626370">
    <property type="component" value="Unassembled WGS sequence"/>
</dbReference>
<reference evidence="2" key="1">
    <citation type="journal article" date="2019" name="Int. J. Syst. Evol. Microbiol.">
        <title>The Global Catalogue of Microorganisms (GCM) 10K type strain sequencing project: providing services to taxonomists for standard genome sequencing and annotation.</title>
        <authorList>
            <consortium name="The Broad Institute Genomics Platform"/>
            <consortium name="The Broad Institute Genome Sequencing Center for Infectious Disease"/>
            <person name="Wu L."/>
            <person name="Ma J."/>
        </authorList>
    </citation>
    <scope>NUCLEOTIDE SEQUENCE [LARGE SCALE GENOMIC DNA]</scope>
    <source>
        <strain evidence="2">CGMCC 1.15922</strain>
    </source>
</reference>
<dbReference type="SUPFAM" id="SSF53850">
    <property type="entry name" value="Periplasmic binding protein-like II"/>
    <property type="match status" value="1"/>
</dbReference>
<organism evidence="1 2">
    <name type="scientific">Thalassotalea profundi</name>
    <dbReference type="NCBI Taxonomy" id="2036687"/>
    <lineage>
        <taxon>Bacteria</taxon>
        <taxon>Pseudomonadati</taxon>
        <taxon>Pseudomonadota</taxon>
        <taxon>Gammaproteobacteria</taxon>
        <taxon>Alteromonadales</taxon>
        <taxon>Colwelliaceae</taxon>
        <taxon>Thalassotalea</taxon>
    </lineage>
</organism>
<name>A0ABQ3IKN5_9GAMM</name>
<evidence type="ECO:0000313" key="1">
    <source>
        <dbReference type="EMBL" id="GHE84861.1"/>
    </source>
</evidence>
<dbReference type="EMBL" id="BNAH01000004">
    <property type="protein sequence ID" value="GHE84861.1"/>
    <property type="molecule type" value="Genomic_DNA"/>
</dbReference>
<evidence type="ECO:0000313" key="2">
    <source>
        <dbReference type="Proteomes" id="UP000626370"/>
    </source>
</evidence>
<sequence length="223" mass="25177">MKGGFFTLLIGMISFFCYSSEQIKLMAYDIPAILQADKQGEYDLVIEQVRQLQQEKWFYTVAPPARVDKMFEQKVVDCILPFDKAFHPNKNTINSVPLNIAKARIYSISGQFESLNALVGKKVGARTGMLYGPEFDSLNLDVKLVGHIDQNIEKLLSQRIDAFVAWSPDIDAALNKKGLTFIRSDAFIVHNEAFLCHDTPIARSFIETFNKGMSQIKSEVQSD</sequence>
<accession>A0ABQ3IKN5</accession>
<gene>
    <name evidence="1" type="ORF">GCM10011501_12160</name>
</gene>
<proteinExistence type="predicted"/>
<dbReference type="Gene3D" id="3.40.190.10">
    <property type="entry name" value="Periplasmic binding protein-like II"/>
    <property type="match status" value="1"/>
</dbReference>
<dbReference type="RefSeq" id="WP_189377350.1">
    <property type="nucleotide sequence ID" value="NZ_BNAH01000004.1"/>
</dbReference>
<keyword evidence="2" id="KW-1185">Reference proteome</keyword>
<evidence type="ECO:0008006" key="3">
    <source>
        <dbReference type="Google" id="ProtNLM"/>
    </source>
</evidence>